<keyword evidence="13" id="KW-1185">Reference proteome</keyword>
<evidence type="ECO:0000256" key="8">
    <source>
        <dbReference type="ARBA" id="ARBA00048679"/>
    </source>
</evidence>
<feature type="domain" description="Putative plant transposon protein" evidence="11">
    <location>
        <begin position="3"/>
        <end position="87"/>
    </location>
</feature>
<keyword evidence="6" id="KW-0067">ATP-binding</keyword>
<dbReference type="InterPro" id="IPR011009">
    <property type="entry name" value="Kinase-like_dom_sf"/>
</dbReference>
<comment type="catalytic activity">
    <reaction evidence="8">
        <text>L-seryl-[protein] + ATP = O-phospho-L-seryl-[protein] + ADP + H(+)</text>
        <dbReference type="Rhea" id="RHEA:17989"/>
        <dbReference type="Rhea" id="RHEA-COMP:9863"/>
        <dbReference type="Rhea" id="RHEA-COMP:11604"/>
        <dbReference type="ChEBI" id="CHEBI:15378"/>
        <dbReference type="ChEBI" id="CHEBI:29999"/>
        <dbReference type="ChEBI" id="CHEBI:30616"/>
        <dbReference type="ChEBI" id="CHEBI:83421"/>
        <dbReference type="ChEBI" id="CHEBI:456216"/>
        <dbReference type="EC" id="2.7.11.1"/>
    </reaction>
</comment>
<evidence type="ECO:0000256" key="1">
    <source>
        <dbReference type="ARBA" id="ARBA00008874"/>
    </source>
</evidence>
<keyword evidence="3" id="KW-0808">Transferase</keyword>
<evidence type="ECO:0000313" key="13">
    <source>
        <dbReference type="Proteomes" id="UP001190926"/>
    </source>
</evidence>
<dbReference type="Pfam" id="PF07714">
    <property type="entry name" value="PK_Tyr_Ser-Thr"/>
    <property type="match status" value="1"/>
</dbReference>
<dbReference type="GO" id="GO:0004674">
    <property type="term" value="F:protein serine/threonine kinase activity"/>
    <property type="evidence" value="ECO:0007669"/>
    <property type="project" value="UniProtKB-KW"/>
</dbReference>
<proteinExistence type="inferred from homology"/>
<dbReference type="InterPro" id="IPR050629">
    <property type="entry name" value="STE20/SPS1-PAK"/>
</dbReference>
<evidence type="ECO:0000256" key="7">
    <source>
        <dbReference type="ARBA" id="ARBA00047899"/>
    </source>
</evidence>
<dbReference type="EMBL" id="SDAM02000004">
    <property type="protein sequence ID" value="KAH6837949.1"/>
    <property type="molecule type" value="Genomic_DNA"/>
</dbReference>
<comment type="similarity">
    <text evidence="1">Belongs to the protein kinase superfamily. STE Ser/Thr protein kinase family. STE20 subfamily.</text>
</comment>
<dbReference type="PANTHER" id="PTHR48012">
    <property type="entry name" value="STERILE20-LIKE KINASE, ISOFORM B-RELATED"/>
    <property type="match status" value="1"/>
</dbReference>
<dbReference type="AlphaFoldDB" id="A0AAD4JRE2"/>
<accession>A0AAD4JRE2</accession>
<keyword evidence="2" id="KW-0723">Serine/threonine-protein kinase</keyword>
<dbReference type="GO" id="GO:0005737">
    <property type="term" value="C:cytoplasm"/>
    <property type="evidence" value="ECO:0007669"/>
    <property type="project" value="TreeGrafter"/>
</dbReference>
<dbReference type="InterPro" id="IPR046796">
    <property type="entry name" value="Transposase_32_dom"/>
</dbReference>
<dbReference type="InterPro" id="IPR001245">
    <property type="entry name" value="Ser-Thr/Tyr_kinase_cat_dom"/>
</dbReference>
<evidence type="ECO:0000256" key="5">
    <source>
        <dbReference type="ARBA" id="ARBA00022777"/>
    </source>
</evidence>
<feature type="compositionally biased region" description="Basic residues" evidence="9">
    <location>
        <begin position="219"/>
        <end position="234"/>
    </location>
</feature>
<evidence type="ECO:0000256" key="9">
    <source>
        <dbReference type="SAM" id="MobiDB-lite"/>
    </source>
</evidence>
<feature type="region of interest" description="Disordered" evidence="9">
    <location>
        <begin position="210"/>
        <end position="249"/>
    </location>
</feature>
<gene>
    <name evidence="12" type="ORF">C2S53_000418</name>
</gene>
<evidence type="ECO:0000313" key="12">
    <source>
        <dbReference type="EMBL" id="KAH6837949.1"/>
    </source>
</evidence>
<sequence>MNKVSSSKLTFFYTTLFKLTICNWLPISNASVLTVDQAILLYKLGSNLPFNLGACMFEYILKAASKSSSSNHLSFPCLIHAILKHQGMKESKKKLVDEQPAISIIKPKTGDGRVIDLPYGSEAILKHSSSDIGTASHQSTQAPDPVDADSPSIPIVMLPMEALLAQIDHIAVAITHLSQARDAFSHLLFTQKGGVDAGVYEVRDETEDVEEAAEAEAKPKKKGGHFKKNKLRRPNNHDGNPTSAAATGLNYDPVSEAKIPSYNESLGHLLIDTMSDGTKVIVDNKFLKANNPILVELSKEPFWMALEVIQNSEGYNQKADIWSLGITAIEMAKGEPPLADLHPMRVLFIIPRENPPQVYYHNLHLKFRLLANHIFSLDL</sequence>
<dbReference type="PANTHER" id="PTHR48012:SF10">
    <property type="entry name" value="FI20177P1"/>
    <property type="match status" value="1"/>
</dbReference>
<evidence type="ECO:0000256" key="4">
    <source>
        <dbReference type="ARBA" id="ARBA00022741"/>
    </source>
</evidence>
<dbReference type="Proteomes" id="UP001190926">
    <property type="component" value="Unassembled WGS sequence"/>
</dbReference>
<dbReference type="GO" id="GO:0005524">
    <property type="term" value="F:ATP binding"/>
    <property type="evidence" value="ECO:0007669"/>
    <property type="project" value="UniProtKB-KW"/>
</dbReference>
<keyword evidence="4" id="KW-0547">Nucleotide-binding</keyword>
<evidence type="ECO:0000256" key="3">
    <source>
        <dbReference type="ARBA" id="ARBA00022679"/>
    </source>
</evidence>
<keyword evidence="5 12" id="KW-0418">Kinase</keyword>
<protein>
    <submittedName>
        <fullName evidence="12">Protein kinase superfamily protein</fullName>
    </submittedName>
</protein>
<evidence type="ECO:0000259" key="11">
    <source>
        <dbReference type="Pfam" id="PF20167"/>
    </source>
</evidence>
<evidence type="ECO:0000256" key="6">
    <source>
        <dbReference type="ARBA" id="ARBA00022840"/>
    </source>
</evidence>
<evidence type="ECO:0000259" key="10">
    <source>
        <dbReference type="Pfam" id="PF07714"/>
    </source>
</evidence>
<reference evidence="12 13" key="1">
    <citation type="journal article" date="2021" name="Nat. Commun.">
        <title>Incipient diploidization of the medicinal plant Perilla within 10,000 years.</title>
        <authorList>
            <person name="Zhang Y."/>
            <person name="Shen Q."/>
            <person name="Leng L."/>
            <person name="Zhang D."/>
            <person name="Chen S."/>
            <person name="Shi Y."/>
            <person name="Ning Z."/>
            <person name="Chen S."/>
        </authorList>
    </citation>
    <scope>NUCLEOTIDE SEQUENCE [LARGE SCALE GENOMIC DNA]</scope>
    <source>
        <strain evidence="13">cv. PC099</strain>
    </source>
</reference>
<name>A0AAD4JRE2_PERFH</name>
<dbReference type="Gene3D" id="1.10.510.10">
    <property type="entry name" value="Transferase(Phosphotransferase) domain 1"/>
    <property type="match status" value="1"/>
</dbReference>
<evidence type="ECO:0000256" key="2">
    <source>
        <dbReference type="ARBA" id="ARBA00022527"/>
    </source>
</evidence>
<organism evidence="12 13">
    <name type="scientific">Perilla frutescens var. hirtella</name>
    <name type="common">Perilla citriodora</name>
    <name type="synonym">Perilla setoyensis</name>
    <dbReference type="NCBI Taxonomy" id="608512"/>
    <lineage>
        <taxon>Eukaryota</taxon>
        <taxon>Viridiplantae</taxon>
        <taxon>Streptophyta</taxon>
        <taxon>Embryophyta</taxon>
        <taxon>Tracheophyta</taxon>
        <taxon>Spermatophyta</taxon>
        <taxon>Magnoliopsida</taxon>
        <taxon>eudicotyledons</taxon>
        <taxon>Gunneridae</taxon>
        <taxon>Pentapetalae</taxon>
        <taxon>asterids</taxon>
        <taxon>lamiids</taxon>
        <taxon>Lamiales</taxon>
        <taxon>Lamiaceae</taxon>
        <taxon>Nepetoideae</taxon>
        <taxon>Elsholtzieae</taxon>
        <taxon>Perilla</taxon>
    </lineage>
</organism>
<comment type="caution">
    <text evidence="12">The sequence shown here is derived from an EMBL/GenBank/DDBJ whole genome shotgun (WGS) entry which is preliminary data.</text>
</comment>
<feature type="domain" description="Serine-threonine/tyrosine-protein kinase catalytic" evidence="10">
    <location>
        <begin position="302"/>
        <end position="352"/>
    </location>
</feature>
<dbReference type="Pfam" id="PF20167">
    <property type="entry name" value="Transposase_32"/>
    <property type="match status" value="1"/>
</dbReference>
<dbReference type="SUPFAM" id="SSF56112">
    <property type="entry name" value="Protein kinase-like (PK-like)"/>
    <property type="match status" value="1"/>
</dbReference>
<comment type="catalytic activity">
    <reaction evidence="7">
        <text>L-threonyl-[protein] + ATP = O-phospho-L-threonyl-[protein] + ADP + H(+)</text>
        <dbReference type="Rhea" id="RHEA:46608"/>
        <dbReference type="Rhea" id="RHEA-COMP:11060"/>
        <dbReference type="Rhea" id="RHEA-COMP:11605"/>
        <dbReference type="ChEBI" id="CHEBI:15378"/>
        <dbReference type="ChEBI" id="CHEBI:30013"/>
        <dbReference type="ChEBI" id="CHEBI:30616"/>
        <dbReference type="ChEBI" id="CHEBI:61977"/>
        <dbReference type="ChEBI" id="CHEBI:456216"/>
        <dbReference type="EC" id="2.7.11.1"/>
    </reaction>
</comment>